<feature type="transmembrane region" description="Helical" evidence="2">
    <location>
        <begin position="150"/>
        <end position="171"/>
    </location>
</feature>
<evidence type="ECO:0000313" key="6">
    <source>
        <dbReference type="Proteomes" id="UP000694380"/>
    </source>
</evidence>
<dbReference type="GeneTree" id="ENSGT00390000000787"/>
<feature type="compositionally biased region" description="Polar residues" evidence="1">
    <location>
        <begin position="241"/>
        <end position="258"/>
    </location>
</feature>
<evidence type="ECO:0000256" key="1">
    <source>
        <dbReference type="SAM" id="MobiDB-lite"/>
    </source>
</evidence>
<dbReference type="Proteomes" id="UP000694380">
    <property type="component" value="Unplaced"/>
</dbReference>
<dbReference type="Ensembl" id="ENSCPBT00000036520.1">
    <property type="protein sequence ID" value="ENSCPBP00000031034.1"/>
    <property type="gene ID" value="ENSCPBG00000021809.1"/>
</dbReference>
<feature type="domain" description="NFAM1 Ig-like" evidence="4">
    <location>
        <begin position="28"/>
        <end position="136"/>
    </location>
</feature>
<dbReference type="InterPro" id="IPR057883">
    <property type="entry name" value="Ig_NFAM1"/>
</dbReference>
<dbReference type="SUPFAM" id="SSF48726">
    <property type="entry name" value="Immunoglobulin"/>
    <property type="match status" value="1"/>
</dbReference>
<organism evidence="5 6">
    <name type="scientific">Chrysemys picta bellii</name>
    <name type="common">Western painted turtle</name>
    <name type="synonym">Emys bellii</name>
    <dbReference type="NCBI Taxonomy" id="8478"/>
    <lineage>
        <taxon>Eukaryota</taxon>
        <taxon>Metazoa</taxon>
        <taxon>Chordata</taxon>
        <taxon>Craniata</taxon>
        <taxon>Vertebrata</taxon>
        <taxon>Euteleostomi</taxon>
        <taxon>Archelosauria</taxon>
        <taxon>Testudinata</taxon>
        <taxon>Testudines</taxon>
        <taxon>Cryptodira</taxon>
        <taxon>Durocryptodira</taxon>
        <taxon>Testudinoidea</taxon>
        <taxon>Emydidae</taxon>
        <taxon>Chrysemys</taxon>
    </lineage>
</organism>
<dbReference type="PANTHER" id="PTHR35680">
    <property type="entry name" value="NFAT ACTIVATION MOLECULE 1"/>
    <property type="match status" value="1"/>
</dbReference>
<dbReference type="AlphaFoldDB" id="A0A8C3IAQ3"/>
<dbReference type="GO" id="GO:0045577">
    <property type="term" value="P:regulation of B cell differentiation"/>
    <property type="evidence" value="ECO:0007669"/>
    <property type="project" value="InterPro"/>
</dbReference>
<protein>
    <submittedName>
        <fullName evidence="5">NFAT activating protein with ITAM motif 1</fullName>
    </submittedName>
</protein>
<evidence type="ECO:0000259" key="4">
    <source>
        <dbReference type="Pfam" id="PF25830"/>
    </source>
</evidence>
<keyword evidence="2" id="KW-0812">Transmembrane</keyword>
<dbReference type="GO" id="GO:0045121">
    <property type="term" value="C:membrane raft"/>
    <property type="evidence" value="ECO:0007669"/>
    <property type="project" value="TreeGrafter"/>
</dbReference>
<feature type="signal peptide" evidence="3">
    <location>
        <begin position="1"/>
        <end position="24"/>
    </location>
</feature>
<dbReference type="PANTHER" id="PTHR35680:SF1">
    <property type="entry name" value="NFAT ACTIVATION MOLECULE 1"/>
    <property type="match status" value="1"/>
</dbReference>
<proteinExistence type="predicted"/>
<feature type="region of interest" description="Disordered" evidence="1">
    <location>
        <begin position="241"/>
        <end position="299"/>
    </location>
</feature>
<dbReference type="Pfam" id="PF25830">
    <property type="entry name" value="Ig_NFAM1"/>
    <property type="match status" value="1"/>
</dbReference>
<evidence type="ECO:0000256" key="2">
    <source>
        <dbReference type="SAM" id="Phobius"/>
    </source>
</evidence>
<dbReference type="InterPro" id="IPR036179">
    <property type="entry name" value="Ig-like_dom_sf"/>
</dbReference>
<dbReference type="GO" id="GO:0001819">
    <property type="term" value="P:positive regulation of cytokine production"/>
    <property type="evidence" value="ECO:0007669"/>
    <property type="project" value="InterPro"/>
</dbReference>
<feature type="compositionally biased region" description="Basic residues" evidence="1">
    <location>
        <begin position="271"/>
        <end position="281"/>
    </location>
</feature>
<feature type="compositionally biased region" description="Basic and acidic residues" evidence="1">
    <location>
        <begin position="259"/>
        <end position="270"/>
    </location>
</feature>
<dbReference type="OMA" id="FKDDGEF"/>
<evidence type="ECO:0000313" key="5">
    <source>
        <dbReference type="Ensembl" id="ENSCPBP00000031034.1"/>
    </source>
</evidence>
<dbReference type="GO" id="GO:0050861">
    <property type="term" value="P:positive regulation of B cell receptor signaling pathway"/>
    <property type="evidence" value="ECO:0007669"/>
    <property type="project" value="InterPro"/>
</dbReference>
<sequence length="299" mass="33474">MASSLNAIFLLLWLLQRGGRQVAGQKVSVKQTPLIQVAFANENVSMKCLVSYPYMKEYTTFTIYYYWVNSEGKRVTIKNCSVSEAIPTGQMNQTTEKDYPHTIGPSENPPATGTYYCEARWKSTTEKGNGVFILVRDTGYREPSPGTWKFLIALTTILTILSITGTALLLWKRKTCHLVSCPKLAVCPGRCPDVLQRCPDLSTGAQAPSGSSEPSGSIYTCLESHQAEVYSVLEDNTNSLSLEKNPTATLQDMNISQPDKTEDRNEDRGKTEKKKKKKKEKKSQQETLEEPFDTLYENI</sequence>
<dbReference type="InterPro" id="IPR033549">
    <property type="entry name" value="NFAM1"/>
</dbReference>
<keyword evidence="2" id="KW-0472">Membrane</keyword>
<gene>
    <name evidence="5" type="primary">NFAM1</name>
</gene>
<reference evidence="5" key="1">
    <citation type="submission" date="2025-08" db="UniProtKB">
        <authorList>
            <consortium name="Ensembl"/>
        </authorList>
    </citation>
    <scope>IDENTIFICATION</scope>
</reference>
<evidence type="ECO:0000256" key="3">
    <source>
        <dbReference type="SAM" id="SignalP"/>
    </source>
</evidence>
<dbReference type="GO" id="GO:0004888">
    <property type="term" value="F:transmembrane signaling receptor activity"/>
    <property type="evidence" value="ECO:0007669"/>
    <property type="project" value="InterPro"/>
</dbReference>
<keyword evidence="2" id="KW-1133">Transmembrane helix</keyword>
<keyword evidence="3" id="KW-0732">Signal</keyword>
<feature type="chain" id="PRO_5034958886" evidence="3">
    <location>
        <begin position="25"/>
        <end position="299"/>
    </location>
</feature>
<dbReference type="GO" id="GO:0050853">
    <property type="term" value="P:B cell receptor signaling pathway"/>
    <property type="evidence" value="ECO:0007669"/>
    <property type="project" value="TreeGrafter"/>
</dbReference>
<keyword evidence="6" id="KW-1185">Reference proteome</keyword>
<reference evidence="5" key="2">
    <citation type="submission" date="2025-09" db="UniProtKB">
        <authorList>
            <consortium name="Ensembl"/>
        </authorList>
    </citation>
    <scope>IDENTIFICATION</scope>
</reference>
<name>A0A8C3IAQ3_CHRPI</name>
<accession>A0A8C3IAQ3</accession>